<dbReference type="Gene3D" id="3.30.160.60">
    <property type="entry name" value="Classic Zinc Finger"/>
    <property type="match status" value="1"/>
</dbReference>
<reference evidence="4 5" key="1">
    <citation type="journal article" date="2017" name="Gigascience">
        <title>Draft genome of the honey bee ectoparasitic mite, Tropilaelaps mercedesae, is shaped by the parasitic life history.</title>
        <authorList>
            <person name="Dong X."/>
            <person name="Armstrong S.D."/>
            <person name="Xia D."/>
            <person name="Makepeace B.L."/>
            <person name="Darby A.C."/>
            <person name="Kadowaki T."/>
        </authorList>
    </citation>
    <scope>NUCLEOTIDE SEQUENCE [LARGE SCALE GENOMIC DNA]</scope>
    <source>
        <strain evidence="4">Wuxi-XJTLU</strain>
    </source>
</reference>
<evidence type="ECO:0000313" key="4">
    <source>
        <dbReference type="EMBL" id="OQR72385.1"/>
    </source>
</evidence>
<organism evidence="4 5">
    <name type="scientific">Tropilaelaps mercedesae</name>
    <dbReference type="NCBI Taxonomy" id="418985"/>
    <lineage>
        <taxon>Eukaryota</taxon>
        <taxon>Metazoa</taxon>
        <taxon>Ecdysozoa</taxon>
        <taxon>Arthropoda</taxon>
        <taxon>Chelicerata</taxon>
        <taxon>Arachnida</taxon>
        <taxon>Acari</taxon>
        <taxon>Parasitiformes</taxon>
        <taxon>Mesostigmata</taxon>
        <taxon>Gamasina</taxon>
        <taxon>Dermanyssoidea</taxon>
        <taxon>Laelapidae</taxon>
        <taxon>Tropilaelaps</taxon>
    </lineage>
</organism>
<comment type="caution">
    <text evidence="4">The sequence shown here is derived from an EMBL/GenBank/DDBJ whole genome shotgun (WGS) entry which is preliminary data.</text>
</comment>
<proteinExistence type="predicted"/>
<feature type="region of interest" description="Disordered" evidence="2">
    <location>
        <begin position="431"/>
        <end position="480"/>
    </location>
</feature>
<keyword evidence="1" id="KW-0862">Zinc</keyword>
<accession>A0A1V9XFP2</accession>
<feature type="compositionally biased region" description="Gly residues" evidence="2">
    <location>
        <begin position="213"/>
        <end position="231"/>
    </location>
</feature>
<dbReference type="GO" id="GO:0008270">
    <property type="term" value="F:zinc ion binding"/>
    <property type="evidence" value="ECO:0007669"/>
    <property type="project" value="UniProtKB-KW"/>
</dbReference>
<evidence type="ECO:0000256" key="1">
    <source>
        <dbReference type="PROSITE-ProRule" id="PRU00042"/>
    </source>
</evidence>
<name>A0A1V9XFP2_9ACAR</name>
<feature type="compositionally biased region" description="Low complexity" evidence="2">
    <location>
        <begin position="363"/>
        <end position="377"/>
    </location>
</feature>
<dbReference type="InterPro" id="IPR036236">
    <property type="entry name" value="Znf_C2H2_sf"/>
</dbReference>
<feature type="domain" description="C2H2-type" evidence="3">
    <location>
        <begin position="237"/>
        <end position="264"/>
    </location>
</feature>
<dbReference type="OrthoDB" id="6410631at2759"/>
<feature type="compositionally biased region" description="Acidic residues" evidence="2">
    <location>
        <begin position="440"/>
        <end position="453"/>
    </location>
</feature>
<dbReference type="PROSITE" id="PS00028">
    <property type="entry name" value="ZINC_FINGER_C2H2_1"/>
    <property type="match status" value="2"/>
</dbReference>
<dbReference type="PROSITE" id="PS50157">
    <property type="entry name" value="ZINC_FINGER_C2H2_2"/>
    <property type="match status" value="2"/>
</dbReference>
<keyword evidence="1" id="KW-0863">Zinc-finger</keyword>
<dbReference type="EMBL" id="MNPL01011912">
    <property type="protein sequence ID" value="OQR72385.1"/>
    <property type="molecule type" value="Genomic_DNA"/>
</dbReference>
<evidence type="ECO:0000256" key="2">
    <source>
        <dbReference type="SAM" id="MobiDB-lite"/>
    </source>
</evidence>
<feature type="region of interest" description="Disordered" evidence="2">
    <location>
        <begin position="207"/>
        <end position="231"/>
    </location>
</feature>
<dbReference type="SUPFAM" id="SSF57667">
    <property type="entry name" value="beta-beta-alpha zinc fingers"/>
    <property type="match status" value="1"/>
</dbReference>
<feature type="compositionally biased region" description="Polar residues" evidence="2">
    <location>
        <begin position="10"/>
        <end position="19"/>
    </location>
</feature>
<dbReference type="STRING" id="418985.A0A1V9XFP2"/>
<dbReference type="InParanoid" id="A0A1V9XFP2"/>
<protein>
    <recommendedName>
        <fullName evidence="3">C2H2-type domain-containing protein</fullName>
    </recommendedName>
</protein>
<dbReference type="AlphaFoldDB" id="A0A1V9XFP2"/>
<feature type="region of interest" description="Disordered" evidence="2">
    <location>
        <begin position="345"/>
        <end position="385"/>
    </location>
</feature>
<evidence type="ECO:0000313" key="5">
    <source>
        <dbReference type="Proteomes" id="UP000192247"/>
    </source>
</evidence>
<dbReference type="Proteomes" id="UP000192247">
    <property type="component" value="Unassembled WGS sequence"/>
</dbReference>
<feature type="compositionally biased region" description="Basic and acidic residues" evidence="2">
    <location>
        <begin position="51"/>
        <end position="69"/>
    </location>
</feature>
<feature type="region of interest" description="Disordered" evidence="2">
    <location>
        <begin position="1"/>
        <end position="71"/>
    </location>
</feature>
<keyword evidence="1" id="KW-0479">Metal-binding</keyword>
<feature type="domain" description="C2H2-type" evidence="3">
    <location>
        <begin position="266"/>
        <end position="290"/>
    </location>
</feature>
<gene>
    <name evidence="4" type="ORF">BIW11_10419</name>
</gene>
<feature type="compositionally biased region" description="Low complexity" evidence="2">
    <location>
        <begin position="465"/>
        <end position="480"/>
    </location>
</feature>
<keyword evidence="5" id="KW-1185">Reference proteome</keyword>
<dbReference type="InterPro" id="IPR013087">
    <property type="entry name" value="Znf_C2H2_type"/>
</dbReference>
<evidence type="ECO:0000259" key="3">
    <source>
        <dbReference type="PROSITE" id="PS50157"/>
    </source>
</evidence>
<dbReference type="SMART" id="SM00355">
    <property type="entry name" value="ZnF_C2H2"/>
    <property type="match status" value="2"/>
</dbReference>
<sequence>MGARGDLPQPFNSWPTTTIAPARNPHERGGSRQMGGSLRNGEHTLLSGGSDHTRRCDDGFPTKEKHCKSVDGGGDATLGKRVAAALLRPPRSHSLVYTHSGGAALTAAVDRAGAAPDGVVGATAIQPVSTSASPVPTGGPPSSTVLTGAPQSSNAVTAAAVAAVVPLVTATVLVSKSNQAAGVPQGPLHPHTVQAVQVVQAAHSGQGHPGYYQLGGGPDSPQSGGSGGSGGTPVKASACPCCFKSFFDRSTMKRHMKRHFADRETYDCVACSKSFTRKDKLRDHLKSARHILTVYVSYREAKSASDGLGDHYANRKWRQRPLAVRYVKAVRDVYLEEGYIHHVQSGPNALPANAERSADTAHSPSSASSPEHPGPSSDALSSLPQTEREIVRFMERLRTMGKLDGLPIEGSAPLQQLANVSSIYNGSVIGGSNGALVSDTEGDDPEDDADGDAGADNNDDRVPESVESPPLSVSPANESS</sequence>